<feature type="signal peptide" evidence="2">
    <location>
        <begin position="1"/>
        <end position="19"/>
    </location>
</feature>
<sequence>MRCTFAIGIALGAAALTSASRTPLEARGLSNREFNMLARRARPTHGPRSMSGLEARGPPGPQGQGPRGPGPQGQGHGKHDHPPKQNRRSLSDIEARGKQGQRPSGHRRSFILDDLD</sequence>
<evidence type="ECO:0000256" key="1">
    <source>
        <dbReference type="SAM" id="MobiDB-lite"/>
    </source>
</evidence>
<protein>
    <submittedName>
        <fullName evidence="3">Uncharacterized protein</fullName>
    </submittedName>
</protein>
<dbReference type="EMBL" id="KN881604">
    <property type="protein sequence ID" value="KIY53595.1"/>
    <property type="molecule type" value="Genomic_DNA"/>
</dbReference>
<proteinExistence type="predicted"/>
<reference evidence="3 4" key="1">
    <citation type="journal article" date="2015" name="Fungal Genet. Biol.">
        <title>Evolution of novel wood decay mechanisms in Agaricales revealed by the genome sequences of Fistulina hepatica and Cylindrobasidium torrendii.</title>
        <authorList>
            <person name="Floudas D."/>
            <person name="Held B.W."/>
            <person name="Riley R."/>
            <person name="Nagy L.G."/>
            <person name="Koehler G."/>
            <person name="Ransdell A.S."/>
            <person name="Younus H."/>
            <person name="Chow J."/>
            <person name="Chiniquy J."/>
            <person name="Lipzen A."/>
            <person name="Tritt A."/>
            <person name="Sun H."/>
            <person name="Haridas S."/>
            <person name="LaButti K."/>
            <person name="Ohm R.A."/>
            <person name="Kues U."/>
            <person name="Blanchette R.A."/>
            <person name="Grigoriev I.V."/>
            <person name="Minto R.E."/>
            <person name="Hibbett D.S."/>
        </authorList>
    </citation>
    <scope>NUCLEOTIDE SEQUENCE [LARGE SCALE GENOMIC DNA]</scope>
    <source>
        <strain evidence="3 4">ATCC 64428</strain>
    </source>
</reference>
<dbReference type="AlphaFoldDB" id="A0A0D7AP07"/>
<evidence type="ECO:0000313" key="3">
    <source>
        <dbReference type="EMBL" id="KIY53595.1"/>
    </source>
</evidence>
<organism evidence="3 4">
    <name type="scientific">Fistulina hepatica ATCC 64428</name>
    <dbReference type="NCBI Taxonomy" id="1128425"/>
    <lineage>
        <taxon>Eukaryota</taxon>
        <taxon>Fungi</taxon>
        <taxon>Dikarya</taxon>
        <taxon>Basidiomycota</taxon>
        <taxon>Agaricomycotina</taxon>
        <taxon>Agaricomycetes</taxon>
        <taxon>Agaricomycetidae</taxon>
        <taxon>Agaricales</taxon>
        <taxon>Fistulinaceae</taxon>
        <taxon>Fistulina</taxon>
    </lineage>
</organism>
<feature type="chain" id="PRO_5002316343" evidence="2">
    <location>
        <begin position="20"/>
        <end position="116"/>
    </location>
</feature>
<evidence type="ECO:0000256" key="2">
    <source>
        <dbReference type="SAM" id="SignalP"/>
    </source>
</evidence>
<keyword evidence="2" id="KW-0732">Signal</keyword>
<dbReference type="Proteomes" id="UP000054144">
    <property type="component" value="Unassembled WGS sequence"/>
</dbReference>
<feature type="compositionally biased region" description="Gly residues" evidence="1">
    <location>
        <begin position="62"/>
        <end position="75"/>
    </location>
</feature>
<accession>A0A0D7AP07</accession>
<name>A0A0D7AP07_9AGAR</name>
<gene>
    <name evidence="3" type="ORF">FISHEDRAFT_68743</name>
</gene>
<keyword evidence="4" id="KW-1185">Reference proteome</keyword>
<evidence type="ECO:0000313" key="4">
    <source>
        <dbReference type="Proteomes" id="UP000054144"/>
    </source>
</evidence>
<feature type="compositionally biased region" description="Basic residues" evidence="1">
    <location>
        <begin position="76"/>
        <end position="87"/>
    </location>
</feature>
<feature type="region of interest" description="Disordered" evidence="1">
    <location>
        <begin position="18"/>
        <end position="116"/>
    </location>
</feature>